<name>A0A0G1XH74_9BACT</name>
<evidence type="ECO:0000256" key="1">
    <source>
        <dbReference type="SAM" id="Phobius"/>
    </source>
</evidence>
<feature type="transmembrane region" description="Helical" evidence="1">
    <location>
        <begin position="80"/>
        <end position="98"/>
    </location>
</feature>
<feature type="transmembrane region" description="Helical" evidence="1">
    <location>
        <begin position="150"/>
        <end position="172"/>
    </location>
</feature>
<evidence type="ECO:0000313" key="3">
    <source>
        <dbReference type="Proteomes" id="UP000034846"/>
    </source>
</evidence>
<dbReference type="Proteomes" id="UP000034846">
    <property type="component" value="Unassembled WGS sequence"/>
</dbReference>
<gene>
    <name evidence="2" type="ORF">UY72_C0015G0008</name>
</gene>
<dbReference type="AlphaFoldDB" id="A0A0G1XH74"/>
<evidence type="ECO:0000313" key="2">
    <source>
        <dbReference type="EMBL" id="KKW30311.1"/>
    </source>
</evidence>
<dbReference type="EMBL" id="LCRD01000015">
    <property type="protein sequence ID" value="KKW30311.1"/>
    <property type="molecule type" value="Genomic_DNA"/>
</dbReference>
<protein>
    <submittedName>
        <fullName evidence="2">Uncharacterized protein</fullName>
    </submittedName>
</protein>
<keyword evidence="1" id="KW-0812">Transmembrane</keyword>
<keyword evidence="1" id="KW-1133">Transmembrane helix</keyword>
<organism evidence="2 3">
    <name type="scientific">Candidatus Uhrbacteria bacterium GW2011_GWD2_52_7</name>
    <dbReference type="NCBI Taxonomy" id="1618989"/>
    <lineage>
        <taxon>Bacteria</taxon>
        <taxon>Candidatus Uhriibacteriota</taxon>
    </lineage>
</organism>
<keyword evidence="1" id="KW-0472">Membrane</keyword>
<proteinExistence type="predicted"/>
<feature type="transmembrane region" description="Helical" evidence="1">
    <location>
        <begin position="184"/>
        <end position="203"/>
    </location>
</feature>
<reference evidence="2 3" key="1">
    <citation type="journal article" date="2015" name="Nature">
        <title>rRNA introns, odd ribosomes, and small enigmatic genomes across a large radiation of phyla.</title>
        <authorList>
            <person name="Brown C.T."/>
            <person name="Hug L.A."/>
            <person name="Thomas B.C."/>
            <person name="Sharon I."/>
            <person name="Castelle C.J."/>
            <person name="Singh A."/>
            <person name="Wilkins M.J."/>
            <person name="Williams K.H."/>
            <person name="Banfield J.F."/>
        </authorList>
    </citation>
    <scope>NUCLEOTIDE SEQUENCE [LARGE SCALE GENOMIC DNA]</scope>
</reference>
<sequence>MDLFSFVKNHAERIAGATNLFIADVRKLSGASRAIAFGVLCIAVVRGIGAALIFQSVGNLVNAAIGARGVGVVTDDLQSAWWIMLVYLLLAFTSTMMIRRLSGLSFSLVQRIVEMLQPISLLVVAWPMLNSSLSVILLFLAVRWFVQNHIIVALLSSAICIATLLSAHDILVFTATRTMTVGTMLAVAGASLYFGCSVAMAPYREKIFS</sequence>
<comment type="caution">
    <text evidence="2">The sequence shown here is derived from an EMBL/GenBank/DDBJ whole genome shotgun (WGS) entry which is preliminary data.</text>
</comment>
<feature type="transmembrane region" description="Helical" evidence="1">
    <location>
        <begin position="34"/>
        <end position="54"/>
    </location>
</feature>
<feature type="transmembrane region" description="Helical" evidence="1">
    <location>
        <begin position="119"/>
        <end position="144"/>
    </location>
</feature>
<accession>A0A0G1XH74</accession>